<dbReference type="InterPro" id="IPR001810">
    <property type="entry name" value="F-box_dom"/>
</dbReference>
<dbReference type="Proteomes" id="UP000824890">
    <property type="component" value="Unassembled WGS sequence"/>
</dbReference>
<gene>
    <name evidence="2" type="ORF">HID58_093517</name>
</gene>
<keyword evidence="3" id="KW-1185">Reference proteome</keyword>
<evidence type="ECO:0000313" key="2">
    <source>
        <dbReference type="EMBL" id="KAH0853049.1"/>
    </source>
</evidence>
<accession>A0ABQ7XCD8</accession>
<reference evidence="2 3" key="1">
    <citation type="submission" date="2021-05" db="EMBL/GenBank/DDBJ databases">
        <title>Genome Assembly of Synthetic Allotetraploid Brassica napus Reveals Homoeologous Exchanges between Subgenomes.</title>
        <authorList>
            <person name="Davis J.T."/>
        </authorList>
    </citation>
    <scope>NUCLEOTIDE SEQUENCE [LARGE SCALE GENOMIC DNA]</scope>
    <source>
        <strain evidence="3">cv. Da-Ae</strain>
        <tissue evidence="2">Seedling</tissue>
    </source>
</reference>
<dbReference type="SUPFAM" id="SSF81383">
    <property type="entry name" value="F-box domain"/>
    <property type="match status" value="2"/>
</dbReference>
<dbReference type="EMBL" id="JAGKQM010000865">
    <property type="protein sequence ID" value="KAH0853049.1"/>
    <property type="molecule type" value="Genomic_DNA"/>
</dbReference>
<proteinExistence type="predicted"/>
<evidence type="ECO:0000259" key="1">
    <source>
        <dbReference type="SMART" id="SM00256"/>
    </source>
</evidence>
<dbReference type="PANTHER" id="PTHR31672">
    <property type="entry name" value="BNACNNG10540D PROTEIN"/>
    <property type="match status" value="1"/>
</dbReference>
<dbReference type="SMART" id="SM00256">
    <property type="entry name" value="FBOX"/>
    <property type="match status" value="2"/>
</dbReference>
<organism evidence="2 3">
    <name type="scientific">Brassica napus</name>
    <name type="common">Rape</name>
    <dbReference type="NCBI Taxonomy" id="3708"/>
    <lineage>
        <taxon>Eukaryota</taxon>
        <taxon>Viridiplantae</taxon>
        <taxon>Streptophyta</taxon>
        <taxon>Embryophyta</taxon>
        <taxon>Tracheophyta</taxon>
        <taxon>Spermatophyta</taxon>
        <taxon>Magnoliopsida</taxon>
        <taxon>eudicotyledons</taxon>
        <taxon>Gunneridae</taxon>
        <taxon>Pentapetalae</taxon>
        <taxon>rosids</taxon>
        <taxon>malvids</taxon>
        <taxon>Brassicales</taxon>
        <taxon>Brassicaceae</taxon>
        <taxon>Brassiceae</taxon>
        <taxon>Brassica</taxon>
    </lineage>
</organism>
<feature type="domain" description="F-box" evidence="1">
    <location>
        <begin position="65"/>
        <end position="104"/>
    </location>
</feature>
<dbReference type="Pfam" id="PF00646">
    <property type="entry name" value="F-box"/>
    <property type="match status" value="2"/>
</dbReference>
<dbReference type="PANTHER" id="PTHR31672:SF13">
    <property type="entry name" value="F-BOX PROTEIN CPR30-LIKE"/>
    <property type="match status" value="1"/>
</dbReference>
<comment type="caution">
    <text evidence="2">The sequence shown here is derived from an EMBL/GenBank/DDBJ whole genome shotgun (WGS) entry which is preliminary data.</text>
</comment>
<name>A0ABQ7XCD8_BRANA</name>
<dbReference type="NCBIfam" id="TIGR01640">
    <property type="entry name" value="F_box_assoc_1"/>
    <property type="match status" value="1"/>
</dbReference>
<protein>
    <recommendedName>
        <fullName evidence="1">F-box domain-containing protein</fullName>
    </recommendedName>
</protein>
<sequence>MDMKEGFDAFSFCLVLMGVWCLLALFFWSLSDGYQGQQEANKKMVETRSQHRRRVTSQTWGKVEGAEDVFHDILSRLSVRSIRSFKTVNRYWHASIRNKHFATKQLAQSRKKPSYIACPRADKAMKLYLLKPGKFNYRHHATVDPPGRSAEHNMHMIASFNGLQQETNKKMVETRAQHRRRVTSLTWDDVESKQDVFRDILSRLSVRSIRSVKTVNRYWRDSVRDKHFATIHLAQSRKKPSYIACPRVNNAMELYLLKPGEFNFRHHATVDPPGRNAEHHMLMIASFNGLVCCINQLSDENEEDFQIWICNPSTEQTLLLPQGRPSFWTEPSIGVAYGPDMSEYKIFRIVSDGENGAGLHIECEVYSSSTWRIIGAVPHLPMYVFLIPHRSSHVFVGGKIYWLVSLEDPGIILYVDMEERFGVMELPYYSPDLRYEDRITVTTYLINLGGSLSLVVLHVDYFDIWEWKEASWVLVIEDYLPFMNFSETVLFLTSSEKEILCVTEWQWWTYHVNTRKWEERGGPPTQFTSPAMFPFTESLLPSRQWWGEARRKVKKSIYHFWLAGGDGQMTGGVLNHQASHASYYYAISIEI</sequence>
<dbReference type="Pfam" id="PF08268">
    <property type="entry name" value="FBA_3"/>
    <property type="match status" value="1"/>
</dbReference>
<dbReference type="InterPro" id="IPR013187">
    <property type="entry name" value="F-box-assoc_dom_typ3"/>
</dbReference>
<dbReference type="InterPro" id="IPR050796">
    <property type="entry name" value="SCF_F-box_component"/>
</dbReference>
<dbReference type="InterPro" id="IPR036047">
    <property type="entry name" value="F-box-like_dom_sf"/>
</dbReference>
<feature type="domain" description="F-box" evidence="1">
    <location>
        <begin position="194"/>
        <end position="231"/>
    </location>
</feature>
<evidence type="ECO:0000313" key="3">
    <source>
        <dbReference type="Proteomes" id="UP000824890"/>
    </source>
</evidence>
<dbReference type="InterPro" id="IPR017451">
    <property type="entry name" value="F-box-assoc_interact_dom"/>
</dbReference>